<dbReference type="GO" id="GO:0008270">
    <property type="term" value="F:zinc ion binding"/>
    <property type="evidence" value="ECO:0007669"/>
    <property type="project" value="UniProtKB-KW"/>
</dbReference>
<evidence type="ECO:0000256" key="4">
    <source>
        <dbReference type="PROSITE-ProRule" id="PRU00146"/>
    </source>
</evidence>
<name>A0A2W1B7P9_HELAM</name>
<evidence type="ECO:0000313" key="7">
    <source>
        <dbReference type="Proteomes" id="UP000249218"/>
    </source>
</evidence>
<gene>
    <name evidence="6" type="primary">HaOG216906</name>
    <name evidence="6" type="ORF">B5X24_HaOG216906</name>
</gene>
<keyword evidence="3" id="KW-0862">Zinc</keyword>
<evidence type="ECO:0000313" key="6">
    <source>
        <dbReference type="EMBL" id="PZC70384.1"/>
    </source>
</evidence>
<reference evidence="6 7" key="1">
    <citation type="journal article" date="2017" name="BMC Biol.">
        <title>Genomic innovations, transcriptional plasticity and gene loss underlying the evolution and divergence of two highly polyphagous and invasive Helicoverpa pest species.</title>
        <authorList>
            <person name="Pearce S.L."/>
            <person name="Clarke D.F."/>
            <person name="East P.D."/>
            <person name="Elfekih S."/>
            <person name="Gordon K.H."/>
            <person name="Jermiin L.S."/>
            <person name="McGaughran A."/>
            <person name="Oakeshott J.G."/>
            <person name="Papanikolaou A."/>
            <person name="Perera O.P."/>
            <person name="Rane R.V."/>
            <person name="Richards S."/>
            <person name="Tay W.T."/>
            <person name="Walsh T.K."/>
            <person name="Anderson A."/>
            <person name="Anderson C.J."/>
            <person name="Asgari S."/>
            <person name="Board P.G."/>
            <person name="Bretschneider A."/>
            <person name="Campbell P.M."/>
            <person name="Chertemps T."/>
            <person name="Christeller J.T."/>
            <person name="Coppin C.W."/>
            <person name="Downes S.J."/>
            <person name="Duan G."/>
            <person name="Farnsworth C.A."/>
            <person name="Good R.T."/>
            <person name="Han L.B."/>
            <person name="Han Y.C."/>
            <person name="Hatje K."/>
            <person name="Horne I."/>
            <person name="Huang Y.P."/>
            <person name="Hughes D.S."/>
            <person name="Jacquin-Joly E."/>
            <person name="James W."/>
            <person name="Jhangiani S."/>
            <person name="Kollmar M."/>
            <person name="Kuwar S.S."/>
            <person name="Li S."/>
            <person name="Liu N.Y."/>
            <person name="Maibeche M.T."/>
            <person name="Miller J.R."/>
            <person name="Montagne N."/>
            <person name="Perry T."/>
            <person name="Qu J."/>
            <person name="Song S.V."/>
            <person name="Sutton G.G."/>
            <person name="Vogel H."/>
            <person name="Walenz B.P."/>
            <person name="Xu W."/>
            <person name="Zhang H.J."/>
            <person name="Zou Z."/>
            <person name="Batterham P."/>
            <person name="Edwards O.R."/>
            <person name="Feyereisen R."/>
            <person name="Gibbs R.A."/>
            <person name="Heckel D.G."/>
            <person name="McGrath A."/>
            <person name="Robin C."/>
            <person name="Scherer S.E."/>
            <person name="Worley K.C."/>
            <person name="Wu Y.D."/>
        </authorList>
    </citation>
    <scope>NUCLEOTIDE SEQUENCE [LARGE SCALE GENOMIC DNA]</scope>
    <source>
        <strain evidence="6">Harm_GR_Male_#8</strain>
        <tissue evidence="6">Whole organism</tissue>
    </source>
</reference>
<dbReference type="InterPro" id="IPR001965">
    <property type="entry name" value="Znf_PHD"/>
</dbReference>
<dbReference type="PROSITE" id="PS50016">
    <property type="entry name" value="ZF_PHD_2"/>
    <property type="match status" value="1"/>
</dbReference>
<dbReference type="Pfam" id="PF00628">
    <property type="entry name" value="PHD"/>
    <property type="match status" value="1"/>
</dbReference>
<dbReference type="InterPro" id="IPR019786">
    <property type="entry name" value="Zinc_finger_PHD-type_CS"/>
</dbReference>
<evidence type="ECO:0000256" key="3">
    <source>
        <dbReference type="ARBA" id="ARBA00022833"/>
    </source>
</evidence>
<dbReference type="PROSITE" id="PS01359">
    <property type="entry name" value="ZF_PHD_1"/>
    <property type="match status" value="1"/>
</dbReference>
<dbReference type="SMART" id="SM00249">
    <property type="entry name" value="PHD"/>
    <property type="match status" value="1"/>
</dbReference>
<sequence>MPNCGACGKFTAVRDTVKCNKCPASFHRICVNLPASANISPNWMCPGCKAKQPRADNSQTPVKGIEICPSPPADAGIQVVERSMAEQKELLRTTSLISWPLMRRGCVRARKGALRECRAIVCVTRRDQRACARAVVGVLAFIYARD</sequence>
<dbReference type="Proteomes" id="UP000249218">
    <property type="component" value="Unassembled WGS sequence"/>
</dbReference>
<dbReference type="AlphaFoldDB" id="A0A2W1B7P9"/>
<dbReference type="InterPro" id="IPR011011">
    <property type="entry name" value="Znf_FYVE_PHD"/>
</dbReference>
<keyword evidence="2 4" id="KW-0863">Zinc-finger</keyword>
<dbReference type="EMBL" id="KZ150688">
    <property type="protein sequence ID" value="PZC70384.1"/>
    <property type="molecule type" value="Genomic_DNA"/>
</dbReference>
<dbReference type="InterPro" id="IPR013083">
    <property type="entry name" value="Znf_RING/FYVE/PHD"/>
</dbReference>
<proteinExistence type="predicted"/>
<evidence type="ECO:0000256" key="1">
    <source>
        <dbReference type="ARBA" id="ARBA00022723"/>
    </source>
</evidence>
<organism evidence="6 7">
    <name type="scientific">Helicoverpa armigera</name>
    <name type="common">Cotton bollworm</name>
    <name type="synonym">Heliothis armigera</name>
    <dbReference type="NCBI Taxonomy" id="29058"/>
    <lineage>
        <taxon>Eukaryota</taxon>
        <taxon>Metazoa</taxon>
        <taxon>Ecdysozoa</taxon>
        <taxon>Arthropoda</taxon>
        <taxon>Hexapoda</taxon>
        <taxon>Insecta</taxon>
        <taxon>Pterygota</taxon>
        <taxon>Neoptera</taxon>
        <taxon>Endopterygota</taxon>
        <taxon>Lepidoptera</taxon>
        <taxon>Glossata</taxon>
        <taxon>Ditrysia</taxon>
        <taxon>Noctuoidea</taxon>
        <taxon>Noctuidae</taxon>
        <taxon>Heliothinae</taxon>
        <taxon>Helicoverpa</taxon>
    </lineage>
</organism>
<feature type="domain" description="PHD-type" evidence="5">
    <location>
        <begin position="1"/>
        <end position="51"/>
    </location>
</feature>
<dbReference type="SUPFAM" id="SSF57903">
    <property type="entry name" value="FYVE/PHD zinc finger"/>
    <property type="match status" value="1"/>
</dbReference>
<protein>
    <recommendedName>
        <fullName evidence="5">PHD-type domain-containing protein</fullName>
    </recommendedName>
</protein>
<accession>A0A2W1B7P9</accession>
<keyword evidence="1" id="KW-0479">Metal-binding</keyword>
<dbReference type="InterPro" id="IPR019787">
    <property type="entry name" value="Znf_PHD-finger"/>
</dbReference>
<keyword evidence="7" id="KW-1185">Reference proteome</keyword>
<dbReference type="Gene3D" id="3.30.40.10">
    <property type="entry name" value="Zinc/RING finger domain, C3HC4 (zinc finger)"/>
    <property type="match status" value="1"/>
</dbReference>
<evidence type="ECO:0000259" key="5">
    <source>
        <dbReference type="PROSITE" id="PS50016"/>
    </source>
</evidence>
<evidence type="ECO:0000256" key="2">
    <source>
        <dbReference type="ARBA" id="ARBA00022771"/>
    </source>
</evidence>